<dbReference type="EMBL" id="JABBWM010000034">
    <property type="protein sequence ID" value="KAG2106751.1"/>
    <property type="molecule type" value="Genomic_DNA"/>
</dbReference>
<dbReference type="RefSeq" id="XP_041291779.1">
    <property type="nucleotide sequence ID" value="XM_041437648.1"/>
</dbReference>
<sequence>MSLKQDRRNHSWINRFLASLRRVFMSEHPPGLPALRFHCPHGPDVGSASVMSWCSSMADSWDKTQGNLYSKCVLARMEYSKCAGHPEHEFLVFYFSHWVDGCSAQAVVSADRAVQGQGRSLKQSSELVSPSSSDTNAYDSVSIYGSPRDAAPQLQVRYAPYRRLCTFDFPSSSAPSALQVSTVLSLVHRQAPAYDLYENQCYWFSSVVWGSLKELFPSDGHSECENHRARARYRGVALGSPPEDIEAVCAAYPTEWQKMLETLEQTKHHREAEEAKNRQKLHMEFEVENEPFRQAQQAEIERLRQTEICVQAEIERVRREKDAEIEQLRARLAALEG</sequence>
<keyword evidence="3" id="KW-1185">Reference proteome</keyword>
<dbReference type="Proteomes" id="UP000823399">
    <property type="component" value="Unassembled WGS sequence"/>
</dbReference>
<dbReference type="AlphaFoldDB" id="A0A9P7F429"/>
<dbReference type="GeneID" id="64699907"/>
<evidence type="ECO:0000313" key="2">
    <source>
        <dbReference type="EMBL" id="KAG2106751.1"/>
    </source>
</evidence>
<dbReference type="OrthoDB" id="2641274at2759"/>
<proteinExistence type="predicted"/>
<evidence type="ECO:0000256" key="1">
    <source>
        <dbReference type="SAM" id="Coils"/>
    </source>
</evidence>
<accession>A0A9P7F429</accession>
<reference evidence="2" key="1">
    <citation type="journal article" date="2020" name="New Phytol.">
        <title>Comparative genomics reveals dynamic genome evolution in host specialist ectomycorrhizal fungi.</title>
        <authorList>
            <person name="Lofgren L.A."/>
            <person name="Nguyen N.H."/>
            <person name="Vilgalys R."/>
            <person name="Ruytinx J."/>
            <person name="Liao H.L."/>
            <person name="Branco S."/>
            <person name="Kuo A."/>
            <person name="LaButti K."/>
            <person name="Lipzen A."/>
            <person name="Andreopoulos W."/>
            <person name="Pangilinan J."/>
            <person name="Riley R."/>
            <person name="Hundley H."/>
            <person name="Na H."/>
            <person name="Barry K."/>
            <person name="Grigoriev I.V."/>
            <person name="Stajich J.E."/>
            <person name="Kennedy P.G."/>
        </authorList>
    </citation>
    <scope>NUCLEOTIDE SEQUENCE</scope>
    <source>
        <strain evidence="2">FC423</strain>
    </source>
</reference>
<gene>
    <name evidence="2" type="ORF">F5147DRAFT_699852</name>
</gene>
<organism evidence="2 3">
    <name type="scientific">Suillus discolor</name>
    <dbReference type="NCBI Taxonomy" id="1912936"/>
    <lineage>
        <taxon>Eukaryota</taxon>
        <taxon>Fungi</taxon>
        <taxon>Dikarya</taxon>
        <taxon>Basidiomycota</taxon>
        <taxon>Agaricomycotina</taxon>
        <taxon>Agaricomycetes</taxon>
        <taxon>Agaricomycetidae</taxon>
        <taxon>Boletales</taxon>
        <taxon>Suillineae</taxon>
        <taxon>Suillaceae</taxon>
        <taxon>Suillus</taxon>
    </lineage>
</organism>
<feature type="coiled-coil region" evidence="1">
    <location>
        <begin position="300"/>
        <end position="331"/>
    </location>
</feature>
<comment type="caution">
    <text evidence="2">The sequence shown here is derived from an EMBL/GenBank/DDBJ whole genome shotgun (WGS) entry which is preliminary data.</text>
</comment>
<evidence type="ECO:0000313" key="3">
    <source>
        <dbReference type="Proteomes" id="UP000823399"/>
    </source>
</evidence>
<name>A0A9P7F429_9AGAM</name>
<keyword evidence="1" id="KW-0175">Coiled coil</keyword>
<protein>
    <submittedName>
        <fullName evidence="2">Uncharacterized protein</fullName>
    </submittedName>
</protein>